<reference evidence="5" key="2">
    <citation type="submission" date="2020-09" db="EMBL/GenBank/DDBJ databases">
        <authorList>
            <person name="Sun Q."/>
            <person name="Zhou Y."/>
        </authorList>
    </citation>
    <scope>NUCLEOTIDE SEQUENCE</scope>
    <source>
        <strain evidence="5">CGMCC 1.15519</strain>
    </source>
</reference>
<evidence type="ECO:0000313" key="6">
    <source>
        <dbReference type="Proteomes" id="UP000635071"/>
    </source>
</evidence>
<dbReference type="Gene3D" id="3.30.465.10">
    <property type="match status" value="1"/>
</dbReference>
<dbReference type="InterPro" id="IPR036318">
    <property type="entry name" value="FAD-bd_PCMH-like_sf"/>
</dbReference>
<dbReference type="GO" id="GO:0071949">
    <property type="term" value="F:FAD binding"/>
    <property type="evidence" value="ECO:0007669"/>
    <property type="project" value="InterPro"/>
</dbReference>
<gene>
    <name evidence="5" type="ORF">GCM10011529_18540</name>
</gene>
<dbReference type="SUPFAM" id="SSF55447">
    <property type="entry name" value="CO dehydrogenase flavoprotein C-terminal domain-like"/>
    <property type="match status" value="1"/>
</dbReference>
<protein>
    <submittedName>
        <fullName evidence="5">Carbon monoxide dehydrogenase</fullName>
    </submittedName>
</protein>
<dbReference type="EMBL" id="BMJM01000005">
    <property type="protein sequence ID" value="GGE12450.1"/>
    <property type="molecule type" value="Genomic_DNA"/>
</dbReference>
<evidence type="ECO:0000256" key="2">
    <source>
        <dbReference type="ARBA" id="ARBA00022827"/>
    </source>
</evidence>
<dbReference type="PANTHER" id="PTHR42659">
    <property type="entry name" value="XANTHINE DEHYDROGENASE SUBUNIT C-RELATED"/>
    <property type="match status" value="1"/>
</dbReference>
<dbReference type="Gene3D" id="3.30.43.10">
    <property type="entry name" value="Uridine Diphospho-n-acetylenolpyruvylglucosamine Reductase, domain 2"/>
    <property type="match status" value="1"/>
</dbReference>
<dbReference type="InterPro" id="IPR016167">
    <property type="entry name" value="FAD-bd_PCMH_sub1"/>
</dbReference>
<name>A0A916ZSU7_9SPHN</name>
<dbReference type="InterPro" id="IPR036683">
    <property type="entry name" value="CO_DH_flav_C_dom_sf"/>
</dbReference>
<keyword evidence="1" id="KW-0285">Flavoprotein</keyword>
<dbReference type="InterPro" id="IPR016169">
    <property type="entry name" value="FAD-bd_PCMH_sub2"/>
</dbReference>
<dbReference type="InterPro" id="IPR005107">
    <property type="entry name" value="CO_DH_flav_C"/>
</dbReference>
<organism evidence="5 6">
    <name type="scientific">Sandarakinorhabdus glacialis</name>
    <dbReference type="NCBI Taxonomy" id="1614636"/>
    <lineage>
        <taxon>Bacteria</taxon>
        <taxon>Pseudomonadati</taxon>
        <taxon>Pseudomonadota</taxon>
        <taxon>Alphaproteobacteria</taxon>
        <taxon>Sphingomonadales</taxon>
        <taxon>Sphingosinicellaceae</taxon>
        <taxon>Sandarakinorhabdus</taxon>
    </lineage>
</organism>
<dbReference type="AlphaFoldDB" id="A0A916ZSU7"/>
<proteinExistence type="predicted"/>
<accession>A0A916ZSU7</accession>
<keyword evidence="2" id="KW-0274">FAD</keyword>
<reference evidence="5" key="1">
    <citation type="journal article" date="2014" name="Int. J. Syst. Evol. Microbiol.">
        <title>Complete genome sequence of Corynebacterium casei LMG S-19264T (=DSM 44701T), isolated from a smear-ripened cheese.</title>
        <authorList>
            <consortium name="US DOE Joint Genome Institute (JGI-PGF)"/>
            <person name="Walter F."/>
            <person name="Albersmeier A."/>
            <person name="Kalinowski J."/>
            <person name="Ruckert C."/>
        </authorList>
    </citation>
    <scope>NUCLEOTIDE SEQUENCE</scope>
    <source>
        <strain evidence="5">CGMCC 1.15519</strain>
    </source>
</reference>
<dbReference type="SUPFAM" id="SSF56176">
    <property type="entry name" value="FAD-binding/transporter-associated domain-like"/>
    <property type="match status" value="1"/>
</dbReference>
<dbReference type="InterPro" id="IPR016166">
    <property type="entry name" value="FAD-bd_PCMH"/>
</dbReference>
<dbReference type="InterPro" id="IPR051312">
    <property type="entry name" value="Diverse_Substr_Oxidored"/>
</dbReference>
<evidence type="ECO:0000256" key="3">
    <source>
        <dbReference type="ARBA" id="ARBA00023002"/>
    </source>
</evidence>
<evidence type="ECO:0000256" key="1">
    <source>
        <dbReference type="ARBA" id="ARBA00022630"/>
    </source>
</evidence>
<dbReference type="SMART" id="SM01092">
    <property type="entry name" value="CO_deh_flav_C"/>
    <property type="match status" value="1"/>
</dbReference>
<dbReference type="Proteomes" id="UP000635071">
    <property type="component" value="Unassembled WGS sequence"/>
</dbReference>
<evidence type="ECO:0000259" key="4">
    <source>
        <dbReference type="PROSITE" id="PS51387"/>
    </source>
</evidence>
<dbReference type="RefSeq" id="WP_188762657.1">
    <property type="nucleotide sequence ID" value="NZ_BMJM01000005.1"/>
</dbReference>
<dbReference type="PROSITE" id="PS51387">
    <property type="entry name" value="FAD_PCMH"/>
    <property type="match status" value="1"/>
</dbReference>
<feature type="domain" description="FAD-binding PCMH-type" evidence="4">
    <location>
        <begin position="1"/>
        <end position="167"/>
    </location>
</feature>
<keyword evidence="3" id="KW-0560">Oxidoreductase</keyword>
<evidence type="ECO:0000313" key="5">
    <source>
        <dbReference type="EMBL" id="GGE12450.1"/>
    </source>
</evidence>
<sequence length="261" mass="27082">MRDFDYSRPTSLADAAAAFANGGEAAFIAGGHTLLPAIKSRLRMPDTIIDLSAIPGLTGVSREADTLWVGAMTTHAVVALEAGVISGLAQMAALIGDPQVRNRGTIGGVIANNDPSADYPAALVALDATVETDRASYAADDFFQGMFSTALADGEIVTRIGFKIPQASAYAKFRNPASRYAVAGVFVARFGSAVRVAVTGAGPAVFRWPEAEAALSADFKPAAVAGLRLDDSDLNTDIHASAEFRAHLVGVMLAKAITDAR</sequence>
<dbReference type="GO" id="GO:0016491">
    <property type="term" value="F:oxidoreductase activity"/>
    <property type="evidence" value="ECO:0007669"/>
    <property type="project" value="UniProtKB-KW"/>
</dbReference>
<dbReference type="PANTHER" id="PTHR42659:SF2">
    <property type="entry name" value="XANTHINE DEHYDROGENASE SUBUNIT C-RELATED"/>
    <property type="match status" value="1"/>
</dbReference>
<comment type="caution">
    <text evidence="5">The sequence shown here is derived from an EMBL/GenBank/DDBJ whole genome shotgun (WGS) entry which is preliminary data.</text>
</comment>
<dbReference type="Gene3D" id="3.30.390.50">
    <property type="entry name" value="CO dehydrogenase flavoprotein, C-terminal domain"/>
    <property type="match status" value="1"/>
</dbReference>
<dbReference type="InterPro" id="IPR002346">
    <property type="entry name" value="Mopterin_DH_FAD-bd"/>
</dbReference>
<keyword evidence="6" id="KW-1185">Reference proteome</keyword>
<dbReference type="Pfam" id="PF00941">
    <property type="entry name" value="FAD_binding_5"/>
    <property type="match status" value="1"/>
</dbReference>